<protein>
    <submittedName>
        <fullName evidence="2">Lysosomal Pro-X carboxypeptidase</fullName>
    </submittedName>
</protein>
<accession>A0AC35TJF5</accession>
<organism evidence="1 2">
    <name type="scientific">Rhabditophanes sp. KR3021</name>
    <dbReference type="NCBI Taxonomy" id="114890"/>
    <lineage>
        <taxon>Eukaryota</taxon>
        <taxon>Metazoa</taxon>
        <taxon>Ecdysozoa</taxon>
        <taxon>Nematoda</taxon>
        <taxon>Chromadorea</taxon>
        <taxon>Rhabditida</taxon>
        <taxon>Tylenchina</taxon>
        <taxon>Panagrolaimomorpha</taxon>
        <taxon>Strongyloidoidea</taxon>
        <taxon>Alloionematidae</taxon>
        <taxon>Rhabditophanes</taxon>
    </lineage>
</organism>
<sequence>MCYLTIKLSSKMWLFAFLFIGTVHSHFNLFRDPVLYHELTNVRVNNDLLDRTYKSDKYQWTEEFFDTMPVDHFSFTDDRKFSLRYLINTDSYKAGGPIFFYTGNEGSVESFAENTGFMWDLAPDFKAAVVFAEHRFYGKSHPFGEESYKNVTNLGYLTSTQALADFAVLIKHLKETRLPNATNANLIAFGGSYGGMLASWLRTKYPHLCEGAIAASAPIYWFRSKLKSDSGFDNIVTRTFRLSNCDVKKISATWKSLRNIVKTKDGIEFINKLFRLEEKSLMSKEEDAQWLIDVARDTFGALAMIDYPYEANFLAPLPAWPVKELCKFYGADLETDDRSLVTALYKSLNLYYNYTGKLDRLCINPAKCESPYAALGDALGWPWQACTEMIMPMCDEGSPSDFFESSCPFNLDTYINGYCKDTFGSIGYKPSMAQPDWIMTNFGDRYERVGNIVFSNGYLDGWSYGGYDLKPTTKGSVVSLIIDDGAHHLDLRGSNPKDTAAVKEVRTLETKYITHWLRKANKRQLKKNKKEVLRMKIVISCLVLALAVLAAGKKFPRHLSRDQFQSNLEFDAAAALNGYTTYHFKVPVDNFAHRNTETWNMKYLINDTFFDYSNPGPIFFYTGNEGGIEGFASATGIMFEYAIQMKAMIVFAEHRYYGAITDRPYQKAAADSAKNLGYLTPSQALADYAKLIVNLKSNYTTKNVTNIPVVAFGGSYGGMLCLWMRIKYPHLITGGYCSSAPVQYFHGSSVAFGAFDAVTKNTFSVSGCNVDLIVKGFKAIDKYGTTAAGMATLNTVFNIDPKSTIKTLGDVQNLKNYIQEAFEYEAMVDYPYPASFLTNMPGSPVEKACASMNATYTTDLDAINSINQGAAVYYNYPFDPKYKNCINPAVCGDVATAALGADTFWTWQECTDLVIQQCSLGPPNDLFWNTCDLDKNNVPTGITNQMKAGCTTQFKNIGYDPSFTQENSVSTTFGINFDTVTNVVLTTGTYDPWYSGCLHQLPLGKEKDDQIARGFYVIELPGAGHHLDLRTPNTCDSLNVVKARFEISRVIRCWSYPNDELCYNFPFALEELPPFAKVDQTTTKCAYTYNQFPWGQKVATKGAASIVSGVSIILFAFVTLYFNY</sequence>
<dbReference type="WBParaSite" id="RSKR_0000112900.1">
    <property type="protein sequence ID" value="RSKR_0000112900.1"/>
    <property type="gene ID" value="RSKR_0000112900"/>
</dbReference>
<proteinExistence type="predicted"/>
<name>A0AC35TJF5_9BILA</name>
<reference evidence="2" key="1">
    <citation type="submission" date="2016-11" db="UniProtKB">
        <authorList>
            <consortium name="WormBaseParasite"/>
        </authorList>
    </citation>
    <scope>IDENTIFICATION</scope>
    <source>
        <strain evidence="2">KR3021</strain>
    </source>
</reference>
<evidence type="ECO:0000313" key="1">
    <source>
        <dbReference type="Proteomes" id="UP000095286"/>
    </source>
</evidence>
<dbReference type="Proteomes" id="UP000095286">
    <property type="component" value="Unplaced"/>
</dbReference>
<evidence type="ECO:0000313" key="2">
    <source>
        <dbReference type="WBParaSite" id="RSKR_0000112900.1"/>
    </source>
</evidence>